<feature type="compositionally biased region" description="Basic and acidic residues" evidence="1">
    <location>
        <begin position="22"/>
        <end position="43"/>
    </location>
</feature>
<dbReference type="AlphaFoldDB" id="A0A6G1GY53"/>
<organism evidence="2 3">
    <name type="scientific">Aulographum hederae CBS 113979</name>
    <dbReference type="NCBI Taxonomy" id="1176131"/>
    <lineage>
        <taxon>Eukaryota</taxon>
        <taxon>Fungi</taxon>
        <taxon>Dikarya</taxon>
        <taxon>Ascomycota</taxon>
        <taxon>Pezizomycotina</taxon>
        <taxon>Dothideomycetes</taxon>
        <taxon>Pleosporomycetidae</taxon>
        <taxon>Aulographales</taxon>
        <taxon>Aulographaceae</taxon>
    </lineage>
</organism>
<protein>
    <submittedName>
        <fullName evidence="2">Uncharacterized protein</fullName>
    </submittedName>
</protein>
<feature type="region of interest" description="Disordered" evidence="1">
    <location>
        <begin position="1"/>
        <end position="49"/>
    </location>
</feature>
<reference evidence="2" key="1">
    <citation type="journal article" date="2020" name="Stud. Mycol.">
        <title>101 Dothideomycetes genomes: a test case for predicting lifestyles and emergence of pathogens.</title>
        <authorList>
            <person name="Haridas S."/>
            <person name="Albert R."/>
            <person name="Binder M."/>
            <person name="Bloem J."/>
            <person name="Labutti K."/>
            <person name="Salamov A."/>
            <person name="Andreopoulos B."/>
            <person name="Baker S."/>
            <person name="Barry K."/>
            <person name="Bills G."/>
            <person name="Bluhm B."/>
            <person name="Cannon C."/>
            <person name="Castanera R."/>
            <person name="Culley D."/>
            <person name="Daum C."/>
            <person name="Ezra D."/>
            <person name="Gonzalez J."/>
            <person name="Henrissat B."/>
            <person name="Kuo A."/>
            <person name="Liang C."/>
            <person name="Lipzen A."/>
            <person name="Lutzoni F."/>
            <person name="Magnuson J."/>
            <person name="Mondo S."/>
            <person name="Nolan M."/>
            <person name="Ohm R."/>
            <person name="Pangilinan J."/>
            <person name="Park H.-J."/>
            <person name="Ramirez L."/>
            <person name="Alfaro M."/>
            <person name="Sun H."/>
            <person name="Tritt A."/>
            <person name="Yoshinaga Y."/>
            <person name="Zwiers L.-H."/>
            <person name="Turgeon B."/>
            <person name="Goodwin S."/>
            <person name="Spatafora J."/>
            <person name="Crous P."/>
            <person name="Grigoriev I."/>
        </authorList>
    </citation>
    <scope>NUCLEOTIDE SEQUENCE</scope>
    <source>
        <strain evidence="2">CBS 113979</strain>
    </source>
</reference>
<feature type="region of interest" description="Disordered" evidence="1">
    <location>
        <begin position="202"/>
        <end position="234"/>
    </location>
</feature>
<proteinExistence type="predicted"/>
<evidence type="ECO:0000313" key="2">
    <source>
        <dbReference type="EMBL" id="KAF1985744.1"/>
    </source>
</evidence>
<sequence>MDEEHRRPQYVTSSTSSPPRQQIHDHGHEDQEEPEFSRPHPWKDSAFAYTSSSHHHTAASDDWSQDAVLGSHGAETSISRDELFKAEGLREASFKQRHNHKTRLEFAGCRICGWVAADDLRGVEEGESWPRMPGGEVDYWGDGDEVSWLKRDEEYWEEWVVSVGRRRHQLAIRLALSATGRKRLQRYTRSFKQTQTEVQRLGTVEEENEEDDEKKGVEDEIDEAGEGVEESDDIEKDVRKQKKVLTEQADMVFYRPVQSHVQQVWSWWRSWWSAAGFRIVMGCAFAD</sequence>
<evidence type="ECO:0000256" key="1">
    <source>
        <dbReference type="SAM" id="MobiDB-lite"/>
    </source>
</evidence>
<name>A0A6G1GY53_9PEZI</name>
<gene>
    <name evidence="2" type="ORF">K402DRAFT_431997</name>
</gene>
<evidence type="ECO:0000313" key="3">
    <source>
        <dbReference type="Proteomes" id="UP000800041"/>
    </source>
</evidence>
<feature type="compositionally biased region" description="Acidic residues" evidence="1">
    <location>
        <begin position="219"/>
        <end position="234"/>
    </location>
</feature>
<keyword evidence="3" id="KW-1185">Reference proteome</keyword>
<dbReference type="EMBL" id="ML977160">
    <property type="protein sequence ID" value="KAF1985744.1"/>
    <property type="molecule type" value="Genomic_DNA"/>
</dbReference>
<dbReference type="Proteomes" id="UP000800041">
    <property type="component" value="Unassembled WGS sequence"/>
</dbReference>
<accession>A0A6G1GY53</accession>
<feature type="compositionally biased region" description="Polar residues" evidence="1">
    <location>
        <begin position="10"/>
        <end position="20"/>
    </location>
</feature>